<dbReference type="HOGENOM" id="CLU_013985_3_2_11"/>
<dbReference type="GO" id="GO:0016747">
    <property type="term" value="F:acyltransferase activity, transferring groups other than amino-acyl groups"/>
    <property type="evidence" value="ECO:0007669"/>
    <property type="project" value="InterPro"/>
</dbReference>
<dbReference type="SUPFAM" id="SSF55729">
    <property type="entry name" value="Acyl-CoA N-acyltransferases (Nat)"/>
    <property type="match status" value="1"/>
</dbReference>
<keyword evidence="2" id="KW-0808">Transferase</keyword>
<dbReference type="RefSeq" id="WP_035861401.1">
    <property type="nucleotide sequence ID" value="NZ_KK853997.1"/>
</dbReference>
<dbReference type="PATRIC" id="fig|1348663.4.peg.1984"/>
<evidence type="ECO:0000313" key="2">
    <source>
        <dbReference type="EMBL" id="KDN86239.1"/>
    </source>
</evidence>
<dbReference type="Gene3D" id="3.40.630.30">
    <property type="match status" value="1"/>
</dbReference>
<dbReference type="PANTHER" id="PTHR43415:SF3">
    <property type="entry name" value="GNAT-FAMILY ACETYLTRANSFERASE"/>
    <property type="match status" value="1"/>
</dbReference>
<dbReference type="Proteomes" id="UP000027178">
    <property type="component" value="Unassembled WGS sequence"/>
</dbReference>
<sequence length="202" mass="22877">MTDQPAAATATFADKPTLEGERIVLRPVKPEEDLPWLRVMLQDPDVLRYTSPVYTPVAPEWDEAMEKRVVDWYSTRNEQTDRLDLIIVDKATGRGVGEVVLNEWDEPNRSCNLRICIGPDGRDRGFGTEAVRMATDHALRAIGLNRVSLGVYAFNGRGQRAYEKAGFKVEGVRRQVLRYDDRWIDDIDMAALADEWPGLGDQ</sequence>
<reference evidence="2 3" key="1">
    <citation type="submission" date="2014-05" db="EMBL/GenBank/DDBJ databases">
        <title>Draft Genome Sequence of Kitasatospora cheerisanensis KCTC 2395.</title>
        <authorList>
            <person name="Nam D.H."/>
        </authorList>
    </citation>
    <scope>NUCLEOTIDE SEQUENCE [LARGE SCALE GENOMIC DNA]</scope>
    <source>
        <strain evidence="2 3">KCTC 2395</strain>
    </source>
</reference>
<dbReference type="AlphaFoldDB" id="A0A066Z1Y7"/>
<dbReference type="PROSITE" id="PS51186">
    <property type="entry name" value="GNAT"/>
    <property type="match status" value="1"/>
</dbReference>
<dbReference type="Pfam" id="PF13302">
    <property type="entry name" value="Acetyltransf_3"/>
    <property type="match status" value="1"/>
</dbReference>
<name>A0A066Z1Y7_9ACTN</name>
<dbReference type="InterPro" id="IPR016181">
    <property type="entry name" value="Acyl_CoA_acyltransferase"/>
</dbReference>
<dbReference type="PANTHER" id="PTHR43415">
    <property type="entry name" value="SPERMIDINE N(1)-ACETYLTRANSFERASE"/>
    <property type="match status" value="1"/>
</dbReference>
<organism evidence="2 3">
    <name type="scientific">Kitasatospora cheerisanensis KCTC 2395</name>
    <dbReference type="NCBI Taxonomy" id="1348663"/>
    <lineage>
        <taxon>Bacteria</taxon>
        <taxon>Bacillati</taxon>
        <taxon>Actinomycetota</taxon>
        <taxon>Actinomycetes</taxon>
        <taxon>Kitasatosporales</taxon>
        <taxon>Streptomycetaceae</taxon>
        <taxon>Kitasatospora</taxon>
    </lineage>
</organism>
<gene>
    <name evidence="2" type="ORF">KCH_20560</name>
</gene>
<protein>
    <submittedName>
        <fullName evidence="2">Acetyltransferase</fullName>
    </submittedName>
</protein>
<comment type="caution">
    <text evidence="2">The sequence shown here is derived from an EMBL/GenBank/DDBJ whole genome shotgun (WGS) entry which is preliminary data.</text>
</comment>
<dbReference type="eggNOG" id="COG1670">
    <property type="taxonomic scope" value="Bacteria"/>
</dbReference>
<evidence type="ECO:0000313" key="3">
    <source>
        <dbReference type="Proteomes" id="UP000027178"/>
    </source>
</evidence>
<evidence type="ECO:0000259" key="1">
    <source>
        <dbReference type="PROSITE" id="PS51186"/>
    </source>
</evidence>
<dbReference type="OrthoDB" id="9814648at2"/>
<accession>A0A066Z1Y7</accession>
<dbReference type="EMBL" id="JNBY01000073">
    <property type="protein sequence ID" value="KDN86239.1"/>
    <property type="molecule type" value="Genomic_DNA"/>
</dbReference>
<proteinExistence type="predicted"/>
<feature type="domain" description="N-acetyltransferase" evidence="1">
    <location>
        <begin position="23"/>
        <end position="194"/>
    </location>
</feature>
<dbReference type="InterPro" id="IPR000182">
    <property type="entry name" value="GNAT_dom"/>
</dbReference>
<keyword evidence="3" id="KW-1185">Reference proteome</keyword>